<keyword evidence="1" id="KW-0812">Transmembrane</keyword>
<accession>F2WLT7</accession>
<dbReference type="EMBL" id="HQ113105">
    <property type="protein sequence ID" value="AEA07210.1"/>
    <property type="molecule type" value="Genomic_DNA"/>
</dbReference>
<keyword evidence="3" id="KW-1185">Reference proteome</keyword>
<gene>
    <name evidence="2" type="ORF">LAU_0360</name>
</gene>
<reference evidence="2 3" key="1">
    <citation type="journal article" date="2011" name="Environ. Microbiol.">
        <title>Lausannevirus, a giant amoebal virus encoding histone doublets.</title>
        <authorList>
            <person name="Thomas V."/>
            <person name="Bertelli C."/>
            <person name="Collyn F."/>
            <person name="Casson N."/>
            <person name="Telenti A."/>
            <person name="Goesmann A."/>
            <person name="Croxatto A."/>
            <person name="Greub G."/>
        </authorList>
    </citation>
    <scope>NUCLEOTIDE SEQUENCE [LARGE SCALE GENOMIC DNA]</scope>
    <source>
        <strain evidence="2">7715</strain>
    </source>
</reference>
<dbReference type="RefSeq" id="YP_004347322.1">
    <property type="nucleotide sequence ID" value="NC_015326.1"/>
</dbReference>
<feature type="transmembrane region" description="Helical" evidence="1">
    <location>
        <begin position="6"/>
        <end position="27"/>
    </location>
</feature>
<evidence type="ECO:0000313" key="3">
    <source>
        <dbReference type="Proteomes" id="UP000203366"/>
    </source>
</evidence>
<dbReference type="KEGG" id="vg:10399942"/>
<organism evidence="2 3">
    <name type="scientific">Lausannevirus</name>
    <dbReference type="NCBI Taxonomy" id="999883"/>
    <lineage>
        <taxon>Viruses</taxon>
        <taxon>Varidnaviria</taxon>
        <taxon>Bamfordvirae</taxon>
        <taxon>Nucleocytoviricota</taxon>
        <taxon>Megaviricetes</taxon>
        <taxon>Pimascovirales</taxon>
        <taxon>Pimascovirales incertae sedis</taxon>
        <taxon>Marseilleviridae</taxon>
        <taxon>Losannavirus</taxon>
        <taxon>Losannavirus lausannense</taxon>
    </lineage>
</organism>
<sequence length="205" mass="23268">MEKEDRKKIGCGLVALGTVGLLVSFVLRGKRITKASGDVLKRVEKLPKSARAYTVHPVVIRDDTETYLYIFSGGMPIFVPSGGEDPYYERKGKVPLLWTEDSGISTKYRYKSVETEETGRIAHRDSYRTNGISQRLKETFPKREYFEVRKNKKVVRYCPKHLLASDNIHILSRSIASRETKHNKKELFAAACPIVVGLLVLTTTF</sequence>
<proteinExistence type="predicted"/>
<dbReference type="GeneID" id="10399942"/>
<feature type="transmembrane region" description="Helical" evidence="1">
    <location>
        <begin position="187"/>
        <end position="204"/>
    </location>
</feature>
<evidence type="ECO:0000256" key="1">
    <source>
        <dbReference type="SAM" id="Phobius"/>
    </source>
</evidence>
<protein>
    <submittedName>
        <fullName evidence="2">Uncharacterized protein</fullName>
    </submittedName>
</protein>
<keyword evidence="1" id="KW-1133">Transmembrane helix</keyword>
<keyword evidence="1" id="KW-0472">Membrane</keyword>
<name>F2WLT7_9VIRU</name>
<dbReference type="Proteomes" id="UP000203366">
    <property type="component" value="Segment"/>
</dbReference>
<evidence type="ECO:0000313" key="2">
    <source>
        <dbReference type="EMBL" id="AEA07210.1"/>
    </source>
</evidence>